<dbReference type="PANTHER" id="PTHR43559:SF3">
    <property type="entry name" value="HYDROLASE YCAC-RELATED"/>
    <property type="match status" value="1"/>
</dbReference>
<evidence type="ECO:0000313" key="2">
    <source>
        <dbReference type="EMBL" id="QDL11898.1"/>
    </source>
</evidence>
<dbReference type="KEGG" id="bsen:DP114_31930"/>
<dbReference type="Pfam" id="PF00857">
    <property type="entry name" value="Isochorismatase"/>
    <property type="match status" value="1"/>
</dbReference>
<accession>A0A856MMJ9</accession>
<name>A0A856MMJ9_9CYAN</name>
<gene>
    <name evidence="2" type="ORF">DP114_31930</name>
</gene>
<protein>
    <recommendedName>
        <fullName evidence="1">Isochorismatase-like domain-containing protein</fullName>
    </recommendedName>
</protein>
<evidence type="ECO:0000313" key="3">
    <source>
        <dbReference type="Proteomes" id="UP000503129"/>
    </source>
</evidence>
<proteinExistence type="predicted"/>
<dbReference type="EMBL" id="CP030118">
    <property type="protein sequence ID" value="QDL11898.1"/>
    <property type="molecule type" value="Genomic_DNA"/>
</dbReference>
<feature type="domain" description="Isochorismatase-like" evidence="1">
    <location>
        <begin position="5"/>
        <end position="82"/>
    </location>
</feature>
<dbReference type="SUPFAM" id="SSF52499">
    <property type="entry name" value="Isochorismatase-like hydrolases"/>
    <property type="match status" value="1"/>
</dbReference>
<reference evidence="2 3" key="1">
    <citation type="submission" date="2018-06" db="EMBL/GenBank/DDBJ databases">
        <title>Comparative genomics of Brasilonema spp. strains.</title>
        <authorList>
            <person name="Alvarenga D.O."/>
            <person name="Fiore M.F."/>
            <person name="Varani A.M."/>
        </authorList>
    </citation>
    <scope>NUCLEOTIDE SEQUENCE [LARGE SCALE GENOMIC DNA]</scope>
    <source>
        <strain evidence="2 3">CENA114</strain>
    </source>
</reference>
<dbReference type="AlphaFoldDB" id="A0A856MMJ9"/>
<dbReference type="RefSeq" id="WP_169268291.1">
    <property type="nucleotide sequence ID" value="NZ_CAWOXK010000001.1"/>
</dbReference>
<dbReference type="Proteomes" id="UP000503129">
    <property type="component" value="Chromosome"/>
</dbReference>
<organism evidence="2 3">
    <name type="scientific">Brasilonema sennae CENA114</name>
    <dbReference type="NCBI Taxonomy" id="415709"/>
    <lineage>
        <taxon>Bacteria</taxon>
        <taxon>Bacillati</taxon>
        <taxon>Cyanobacteriota</taxon>
        <taxon>Cyanophyceae</taxon>
        <taxon>Nostocales</taxon>
        <taxon>Scytonemataceae</taxon>
        <taxon>Brasilonema</taxon>
        <taxon>Bromeliae group (in: Brasilonema)</taxon>
    </lineage>
</organism>
<dbReference type="PANTHER" id="PTHR43559">
    <property type="entry name" value="HYDROLASE YCAC-RELATED"/>
    <property type="match status" value="1"/>
</dbReference>
<dbReference type="InterPro" id="IPR000868">
    <property type="entry name" value="Isochorismatase-like_dom"/>
</dbReference>
<dbReference type="InterPro" id="IPR036380">
    <property type="entry name" value="Isochorismatase-like_sf"/>
</dbReference>
<sequence>MDEKIRTALSSTGRKTLIVAGFATEVVVLHAVPEAMLQQGAAQGAIAAGYQVYVPVDACGGMSDRTEEAAFREIEAADGVTTSVVTLATGMAPDFTTELGKQMFAIS</sequence>
<dbReference type="Gene3D" id="3.40.50.850">
    <property type="entry name" value="Isochorismatase-like"/>
    <property type="match status" value="1"/>
</dbReference>
<evidence type="ECO:0000259" key="1">
    <source>
        <dbReference type="Pfam" id="PF00857"/>
    </source>
</evidence>
<dbReference type="InterPro" id="IPR053152">
    <property type="entry name" value="Hydrolase_YcaC-like"/>
</dbReference>
<keyword evidence="3" id="KW-1185">Reference proteome</keyword>